<dbReference type="InterPro" id="IPR039793">
    <property type="entry name" value="UROS/Hem4"/>
</dbReference>
<organism evidence="11 12">
    <name type="scientific">Agrobacterium rubi TR3 = NBRC 13261</name>
    <dbReference type="NCBI Taxonomy" id="1368415"/>
    <lineage>
        <taxon>Bacteria</taxon>
        <taxon>Pseudomonadati</taxon>
        <taxon>Pseudomonadota</taxon>
        <taxon>Alphaproteobacteria</taxon>
        <taxon>Hyphomicrobiales</taxon>
        <taxon>Rhizobiaceae</taxon>
        <taxon>Rhizobium/Agrobacterium group</taxon>
        <taxon>Agrobacterium</taxon>
    </lineage>
</organism>
<evidence type="ECO:0000256" key="5">
    <source>
        <dbReference type="ARBA" id="ARBA00023244"/>
    </source>
</evidence>
<name>A0A081CXD1_9HYPH</name>
<dbReference type="eggNOG" id="COG1587">
    <property type="taxonomic scope" value="Bacteria"/>
</dbReference>
<comment type="caution">
    <text evidence="11">The sequence shown here is derived from an EMBL/GenBank/DDBJ whole genome shotgun (WGS) entry which is preliminary data.</text>
</comment>
<dbReference type="GO" id="GO:0004852">
    <property type="term" value="F:uroporphyrinogen-III synthase activity"/>
    <property type="evidence" value="ECO:0007669"/>
    <property type="project" value="UniProtKB-UniRule"/>
</dbReference>
<evidence type="ECO:0000256" key="8">
    <source>
        <dbReference type="ARBA" id="ARBA00048617"/>
    </source>
</evidence>
<evidence type="ECO:0000313" key="11">
    <source>
        <dbReference type="EMBL" id="GAK71327.1"/>
    </source>
</evidence>
<dbReference type="EC" id="4.2.1.75" evidence="3 9"/>
<dbReference type="NCBIfam" id="NF006621">
    <property type="entry name" value="PRK09189.1"/>
    <property type="match status" value="1"/>
</dbReference>
<evidence type="ECO:0000256" key="1">
    <source>
        <dbReference type="ARBA" id="ARBA00004772"/>
    </source>
</evidence>
<dbReference type="PANTHER" id="PTHR38042:SF1">
    <property type="entry name" value="UROPORPHYRINOGEN-III SYNTHASE, CHLOROPLASTIC"/>
    <property type="match status" value="1"/>
</dbReference>
<comment type="pathway">
    <text evidence="1 9">Porphyrin-containing compound metabolism; protoporphyrin-IX biosynthesis; coproporphyrinogen-III from 5-aminolevulinate: step 3/4.</text>
</comment>
<dbReference type="InterPro" id="IPR036108">
    <property type="entry name" value="4pyrrol_syn_uPrphyn_synt_sf"/>
</dbReference>
<comment type="similarity">
    <text evidence="2 9">Belongs to the uroporphyrinogen-III synthase family.</text>
</comment>
<dbReference type="RefSeq" id="WP_045230867.1">
    <property type="nucleotide sequence ID" value="NZ_BBJU01000016.1"/>
</dbReference>
<evidence type="ECO:0000256" key="9">
    <source>
        <dbReference type="RuleBase" id="RU366031"/>
    </source>
</evidence>
<feature type="domain" description="Tetrapyrrole biosynthesis uroporphyrinogen III synthase" evidence="10">
    <location>
        <begin position="15"/>
        <end position="213"/>
    </location>
</feature>
<dbReference type="EMBL" id="BBJU01000016">
    <property type="protein sequence ID" value="GAK71327.1"/>
    <property type="molecule type" value="Genomic_DNA"/>
</dbReference>
<comment type="function">
    <text evidence="6 9">Catalyzes cyclization of the linear tetrapyrrole, hydroxymethylbilane, to the macrocyclic uroporphyrinogen III.</text>
</comment>
<dbReference type="OrthoDB" id="7163809at2"/>
<dbReference type="UniPathway" id="UPA00251">
    <property type="reaction ID" value="UER00320"/>
</dbReference>
<dbReference type="InterPro" id="IPR003754">
    <property type="entry name" value="4pyrrol_synth_uPrphyn_synth"/>
</dbReference>
<evidence type="ECO:0000256" key="4">
    <source>
        <dbReference type="ARBA" id="ARBA00023239"/>
    </source>
</evidence>
<keyword evidence="4 9" id="KW-0456">Lyase</keyword>
<evidence type="ECO:0000313" key="12">
    <source>
        <dbReference type="Proteomes" id="UP000028701"/>
    </source>
</evidence>
<accession>A0A081CXD1</accession>
<proteinExistence type="inferred from homology"/>
<dbReference type="CDD" id="cd06578">
    <property type="entry name" value="HemD"/>
    <property type="match status" value="1"/>
</dbReference>
<protein>
    <recommendedName>
        <fullName evidence="7 9">Uroporphyrinogen-III synthase</fullName>
        <ecNumber evidence="3 9">4.2.1.75</ecNumber>
    </recommendedName>
</protein>
<keyword evidence="5 9" id="KW-0627">Porphyrin biosynthesis</keyword>
<dbReference type="GO" id="GO:0006782">
    <property type="term" value="P:protoporphyrinogen IX biosynthetic process"/>
    <property type="evidence" value="ECO:0007669"/>
    <property type="project" value="UniProtKB-UniRule"/>
</dbReference>
<comment type="catalytic activity">
    <reaction evidence="8 9">
        <text>hydroxymethylbilane = uroporphyrinogen III + H2O</text>
        <dbReference type="Rhea" id="RHEA:18965"/>
        <dbReference type="ChEBI" id="CHEBI:15377"/>
        <dbReference type="ChEBI" id="CHEBI:57308"/>
        <dbReference type="ChEBI" id="CHEBI:57845"/>
        <dbReference type="EC" id="4.2.1.75"/>
    </reaction>
</comment>
<gene>
    <name evidence="11" type="primary">hemD</name>
    <name evidence="11" type="ORF">RRU01S_16_00900</name>
</gene>
<evidence type="ECO:0000256" key="2">
    <source>
        <dbReference type="ARBA" id="ARBA00008133"/>
    </source>
</evidence>
<dbReference type="Pfam" id="PF02602">
    <property type="entry name" value="HEM4"/>
    <property type="match status" value="1"/>
</dbReference>
<dbReference type="GO" id="GO:0006780">
    <property type="term" value="P:uroporphyrinogen III biosynthetic process"/>
    <property type="evidence" value="ECO:0007669"/>
    <property type="project" value="UniProtKB-UniRule"/>
</dbReference>
<evidence type="ECO:0000256" key="3">
    <source>
        <dbReference type="ARBA" id="ARBA00013109"/>
    </source>
</evidence>
<reference evidence="11 12" key="1">
    <citation type="submission" date="2014-08" db="EMBL/GenBank/DDBJ databases">
        <title>Whole genome shotgun sequence of Rhizobium rubi NBRC 13261.</title>
        <authorList>
            <person name="Katano-Makiyama Y."/>
            <person name="Hosoyama A."/>
            <person name="Hashimoto M."/>
            <person name="Hosoyama Y."/>
            <person name="Noguchi M."/>
            <person name="Tsuchikane K."/>
            <person name="Uohara A."/>
            <person name="Ohji S."/>
            <person name="Ichikawa N."/>
            <person name="Kimura A."/>
            <person name="Yamazoe A."/>
            <person name="Fujita N."/>
        </authorList>
    </citation>
    <scope>NUCLEOTIDE SEQUENCE [LARGE SCALE GENOMIC DNA]</scope>
    <source>
        <strain evidence="11 12">NBRC 13261</strain>
    </source>
</reference>
<evidence type="ECO:0000256" key="6">
    <source>
        <dbReference type="ARBA" id="ARBA00037589"/>
    </source>
</evidence>
<evidence type="ECO:0000259" key="10">
    <source>
        <dbReference type="Pfam" id="PF02602"/>
    </source>
</evidence>
<dbReference type="Proteomes" id="UP000028701">
    <property type="component" value="Unassembled WGS sequence"/>
</dbReference>
<dbReference type="Gene3D" id="3.40.50.10090">
    <property type="match status" value="2"/>
</dbReference>
<evidence type="ECO:0000256" key="7">
    <source>
        <dbReference type="ARBA" id="ARBA00040167"/>
    </source>
</evidence>
<dbReference type="PANTHER" id="PTHR38042">
    <property type="entry name" value="UROPORPHYRINOGEN-III SYNTHASE, CHLOROPLASTIC"/>
    <property type="match status" value="1"/>
</dbReference>
<dbReference type="AlphaFoldDB" id="A0A081CXD1"/>
<dbReference type="SUPFAM" id="SSF69618">
    <property type="entry name" value="HemD-like"/>
    <property type="match status" value="1"/>
</dbReference>
<sequence length="244" mass="26261">MRVVVTRPEASGLKTAKLLRERGHDPILLPLTVPVHDTDAAITALAKTPASLAVTSAEAIRALVGSGANLSASLLRPLFAVGEASAKAARDAGFQAVVTGGSDGTALAQRIADDDASHRGTVLYLAGTPRDQGFEHKLVDLNVPYETVEIYQMQPVPWPRQQLQERIADAPVDAVLFYSSEAARIFFALMEKEQRLEQLRHCKMICISSKVLSHVPAAFQNAAFASGAPSEFRMFDLLDRNAGT</sequence>